<dbReference type="Proteomes" id="UP000646659">
    <property type="component" value="Unassembled WGS sequence"/>
</dbReference>
<comment type="caution">
    <text evidence="2">The sequence shown here is derived from an EMBL/GenBank/DDBJ whole genome shotgun (WGS) entry which is preliminary data.</text>
</comment>
<dbReference type="AlphaFoldDB" id="A0A842YP14"/>
<evidence type="ECO:0000313" key="2">
    <source>
        <dbReference type="EMBL" id="MBE2899465.1"/>
    </source>
</evidence>
<evidence type="ECO:0000256" key="1">
    <source>
        <dbReference type="SAM" id="Phobius"/>
    </source>
</evidence>
<gene>
    <name evidence="2" type="ORF">DNK57_01285</name>
</gene>
<keyword evidence="1" id="KW-0812">Transmembrane</keyword>
<feature type="transmembrane region" description="Helical" evidence="1">
    <location>
        <begin position="15"/>
        <end position="48"/>
    </location>
</feature>
<evidence type="ECO:0000313" key="3">
    <source>
        <dbReference type="Proteomes" id="UP000646659"/>
    </source>
</evidence>
<reference evidence="2" key="1">
    <citation type="submission" date="2018-06" db="EMBL/GenBank/DDBJ databases">
        <title>Draft genome sequence of Methanothermobacter thermautotrophicus Strain WHS, a thermophilic, hydrogenotrophic methanogen isolated from Washburn Hot Springs in Yellowstone National Park, USA.</title>
        <authorList>
            <person name="Mckay L.J."/>
            <person name="Klingelsmith K."/>
            <person name="Inskeep W.P."/>
            <person name="Fields M.W."/>
        </authorList>
    </citation>
    <scope>NUCLEOTIDE SEQUENCE</scope>
    <source>
        <strain evidence="2">WHS</strain>
    </source>
</reference>
<accession>A0A842YP14</accession>
<dbReference type="EMBL" id="QKOF01000003">
    <property type="protein sequence ID" value="MBE2899465.1"/>
    <property type="molecule type" value="Genomic_DNA"/>
</dbReference>
<proteinExistence type="predicted"/>
<evidence type="ECO:0008006" key="4">
    <source>
        <dbReference type="Google" id="ProtNLM"/>
    </source>
</evidence>
<keyword evidence="1" id="KW-1133">Transmembrane helix</keyword>
<name>A0A842YP14_METTF</name>
<protein>
    <recommendedName>
        <fullName evidence="4">DUF3096 domain-containing protein</fullName>
    </recommendedName>
</protein>
<dbReference type="InterPro" id="IPR021446">
    <property type="entry name" value="DUF3096"/>
</dbReference>
<keyword evidence="1" id="KW-0472">Membrane</keyword>
<sequence length="52" mass="5897">MTDNYYMESENENRIVGLLAVLIGILMIIYPQLVGYLVGIFLIIYGVLKIFG</sequence>
<organism evidence="2 3">
    <name type="scientific">Methanothermobacter thermautotrophicus</name>
    <name type="common">Methanobacterium thermoformicicum</name>
    <dbReference type="NCBI Taxonomy" id="145262"/>
    <lineage>
        <taxon>Archaea</taxon>
        <taxon>Methanobacteriati</taxon>
        <taxon>Methanobacteriota</taxon>
        <taxon>Methanomada group</taxon>
        <taxon>Methanobacteria</taxon>
        <taxon>Methanobacteriales</taxon>
        <taxon>Methanobacteriaceae</taxon>
        <taxon>Methanothermobacter</taxon>
    </lineage>
</organism>
<dbReference type="Pfam" id="PF11295">
    <property type="entry name" value="DUF3096"/>
    <property type="match status" value="1"/>
</dbReference>